<evidence type="ECO:0000256" key="2">
    <source>
        <dbReference type="ARBA" id="ARBA00010663"/>
    </source>
</evidence>
<feature type="transmembrane region" description="Helical" evidence="11">
    <location>
        <begin position="190"/>
        <end position="208"/>
    </location>
</feature>
<evidence type="ECO:0000256" key="6">
    <source>
        <dbReference type="ARBA" id="ARBA00022989"/>
    </source>
</evidence>
<evidence type="ECO:0000256" key="5">
    <source>
        <dbReference type="ARBA" id="ARBA00022692"/>
    </source>
</evidence>
<protein>
    <recommendedName>
        <fullName evidence="11">Vomeronasal type-1 receptor</fullName>
    </recommendedName>
</protein>
<dbReference type="Pfam" id="PF03402">
    <property type="entry name" value="V1R"/>
    <property type="match status" value="1"/>
</dbReference>
<feature type="transmembrane region" description="Helical" evidence="11">
    <location>
        <begin position="160"/>
        <end position="178"/>
    </location>
</feature>
<feature type="transmembrane region" description="Helical" evidence="11">
    <location>
        <begin position="128"/>
        <end position="148"/>
    </location>
</feature>
<evidence type="ECO:0000256" key="7">
    <source>
        <dbReference type="ARBA" id="ARBA00023040"/>
    </source>
</evidence>
<dbReference type="SUPFAM" id="SSF81321">
    <property type="entry name" value="Family A G protein-coupled receptor-like"/>
    <property type="match status" value="1"/>
</dbReference>
<keyword evidence="4 11" id="KW-0589">Pheromone response</keyword>
<evidence type="ECO:0000256" key="8">
    <source>
        <dbReference type="ARBA" id="ARBA00023136"/>
    </source>
</evidence>
<evidence type="ECO:0000259" key="12">
    <source>
        <dbReference type="PROSITE" id="PS50262"/>
    </source>
</evidence>
<name>A0A8T2K5K4_9PIPI</name>
<keyword evidence="14" id="KW-1185">Reference proteome</keyword>
<dbReference type="GO" id="GO:0005886">
    <property type="term" value="C:plasma membrane"/>
    <property type="evidence" value="ECO:0007669"/>
    <property type="project" value="UniProtKB-SubCell"/>
</dbReference>
<comment type="subcellular location">
    <subcellularLocation>
        <location evidence="1 11">Cell membrane</location>
        <topology evidence="1 11">Multi-pass membrane protein</topology>
    </subcellularLocation>
</comment>
<sequence length="325" mass="37013">MDIDLLLKAIGFLSQVIIGIPGNMFILLQFTILRITEKKLLPNNLLLMVLALVNLLVILSRIIPQSLNALGVENLLDDTECKFVIFTYRVNRAMSICVTSLLSCYQCIVIAPNTKFWVYLKQQITKNIVTIIFVFWIINFSIYPYSILNARARRNLTTSPYTLHLVYCDADFLTYMAYIVNGTCYALRDFIFVGLMALASGYIVFTLLKHERSVKGIRSSDRLKQRSVEYRASKAVILLVALYVLLYGLDNSMWIYTLTLSNVSPDMNEIRIFLASSYSSLSPIVIIFTNPKLQQNVLFCKKGGIFSRNLPDSNGKKKTVYTINK</sequence>
<gene>
    <name evidence="13" type="ORF">GDO86_003264</name>
</gene>
<keyword evidence="3 11" id="KW-1003">Cell membrane</keyword>
<keyword evidence="6 11" id="KW-1133">Transmembrane helix</keyword>
<evidence type="ECO:0000256" key="9">
    <source>
        <dbReference type="ARBA" id="ARBA00023170"/>
    </source>
</evidence>
<keyword evidence="10 11" id="KW-0807">Transducer</keyword>
<evidence type="ECO:0000313" key="14">
    <source>
        <dbReference type="Proteomes" id="UP000812440"/>
    </source>
</evidence>
<keyword evidence="7 11" id="KW-0297">G-protein coupled receptor</keyword>
<evidence type="ECO:0000313" key="13">
    <source>
        <dbReference type="EMBL" id="KAG8450920.1"/>
    </source>
</evidence>
<dbReference type="EMBL" id="JAACNH010000002">
    <property type="protein sequence ID" value="KAG8450920.1"/>
    <property type="molecule type" value="Genomic_DNA"/>
</dbReference>
<evidence type="ECO:0000256" key="3">
    <source>
        <dbReference type="ARBA" id="ARBA00022475"/>
    </source>
</evidence>
<dbReference type="AlphaFoldDB" id="A0A8T2K5K4"/>
<dbReference type="GO" id="GO:0019236">
    <property type="term" value="P:response to pheromone"/>
    <property type="evidence" value="ECO:0007669"/>
    <property type="project" value="UniProtKB-KW"/>
</dbReference>
<feature type="transmembrane region" description="Helical" evidence="11">
    <location>
        <begin position="228"/>
        <end position="249"/>
    </location>
</feature>
<dbReference type="OrthoDB" id="9606139at2759"/>
<feature type="transmembrane region" description="Helical" evidence="11">
    <location>
        <begin position="45"/>
        <end position="63"/>
    </location>
</feature>
<dbReference type="Proteomes" id="UP000812440">
    <property type="component" value="Chromosome 2"/>
</dbReference>
<dbReference type="InterPro" id="IPR004072">
    <property type="entry name" value="Vmron_rcpt_1"/>
</dbReference>
<evidence type="ECO:0000256" key="4">
    <source>
        <dbReference type="ARBA" id="ARBA00022507"/>
    </source>
</evidence>
<feature type="transmembrane region" description="Helical" evidence="11">
    <location>
        <begin position="269"/>
        <end position="288"/>
    </location>
</feature>
<proteinExistence type="inferred from homology"/>
<comment type="caution">
    <text evidence="13">The sequence shown here is derived from an EMBL/GenBank/DDBJ whole genome shotgun (WGS) entry which is preliminary data.</text>
</comment>
<dbReference type="PANTHER" id="PTHR24062">
    <property type="entry name" value="VOMERONASAL TYPE-1 RECEPTOR"/>
    <property type="match status" value="1"/>
</dbReference>
<accession>A0A8T2K5K4</accession>
<dbReference type="GO" id="GO:0016503">
    <property type="term" value="F:pheromone receptor activity"/>
    <property type="evidence" value="ECO:0007669"/>
    <property type="project" value="InterPro"/>
</dbReference>
<feature type="transmembrane region" description="Helical" evidence="11">
    <location>
        <begin position="12"/>
        <end position="33"/>
    </location>
</feature>
<dbReference type="InterPro" id="IPR017452">
    <property type="entry name" value="GPCR_Rhodpsn_7TM"/>
</dbReference>
<keyword evidence="5 11" id="KW-0812">Transmembrane</keyword>
<evidence type="ECO:0000256" key="1">
    <source>
        <dbReference type="ARBA" id="ARBA00004651"/>
    </source>
</evidence>
<reference evidence="13" key="1">
    <citation type="thesis" date="2020" institute="ProQuest LLC" country="789 East Eisenhower Parkway, Ann Arbor, MI, USA">
        <title>Comparative Genomics and Chromosome Evolution.</title>
        <authorList>
            <person name="Mudd A.B."/>
        </authorList>
    </citation>
    <scope>NUCLEOTIDE SEQUENCE</scope>
    <source>
        <strain evidence="13">Female2</strain>
        <tissue evidence="13">Blood</tissue>
    </source>
</reference>
<evidence type="ECO:0000256" key="10">
    <source>
        <dbReference type="ARBA" id="ARBA00023224"/>
    </source>
</evidence>
<dbReference type="Gene3D" id="1.20.1070.10">
    <property type="entry name" value="Rhodopsin 7-helix transmembrane proteins"/>
    <property type="match status" value="1"/>
</dbReference>
<organism evidence="13 14">
    <name type="scientific">Hymenochirus boettgeri</name>
    <name type="common">Congo dwarf clawed frog</name>
    <dbReference type="NCBI Taxonomy" id="247094"/>
    <lineage>
        <taxon>Eukaryota</taxon>
        <taxon>Metazoa</taxon>
        <taxon>Chordata</taxon>
        <taxon>Craniata</taxon>
        <taxon>Vertebrata</taxon>
        <taxon>Euteleostomi</taxon>
        <taxon>Amphibia</taxon>
        <taxon>Batrachia</taxon>
        <taxon>Anura</taxon>
        <taxon>Pipoidea</taxon>
        <taxon>Pipidae</taxon>
        <taxon>Pipinae</taxon>
        <taxon>Hymenochirus</taxon>
    </lineage>
</organism>
<keyword evidence="8 11" id="KW-0472">Membrane</keyword>
<dbReference type="FunFam" id="1.20.1070.10:FF:000300">
    <property type="entry name" value="Vomeronasal type-1 receptor"/>
    <property type="match status" value="1"/>
</dbReference>
<feature type="domain" description="G-protein coupled receptors family 1 profile" evidence="12">
    <location>
        <begin position="22"/>
        <end position="286"/>
    </location>
</feature>
<comment type="similarity">
    <text evidence="2 11">Belongs to the G-protein coupled receptor 1 family.</text>
</comment>
<dbReference type="PROSITE" id="PS50262">
    <property type="entry name" value="G_PROTEIN_RECEP_F1_2"/>
    <property type="match status" value="1"/>
</dbReference>
<evidence type="ECO:0000256" key="11">
    <source>
        <dbReference type="RuleBase" id="RU364061"/>
    </source>
</evidence>
<keyword evidence="9 11" id="KW-0675">Receptor</keyword>